<dbReference type="EMBL" id="CYZU01000019">
    <property type="protein sequence ID" value="CUO46094.1"/>
    <property type="molecule type" value="Genomic_DNA"/>
</dbReference>
<dbReference type="Proteomes" id="UP000095544">
    <property type="component" value="Unassembled WGS sequence"/>
</dbReference>
<dbReference type="STRING" id="39482.ERS852491_02277"/>
<sequence>MIPTTVNRLAVTSFGNEKLKNKEIYKVRVQSVNGEWSSGYSEAVDAVPVADKAPSAPENISVTGGYR</sequence>
<dbReference type="SUPFAM" id="SSF49265">
    <property type="entry name" value="Fibronectin type III"/>
    <property type="match status" value="1"/>
</dbReference>
<protein>
    <recommendedName>
        <fullName evidence="3">Fibronectin type-III domain-containing protein</fullName>
    </recommendedName>
</protein>
<dbReference type="AlphaFoldDB" id="A0A174F7M0"/>
<evidence type="ECO:0000313" key="1">
    <source>
        <dbReference type="EMBL" id="CUO46094.1"/>
    </source>
</evidence>
<reference evidence="1 2" key="1">
    <citation type="submission" date="2015-09" db="EMBL/GenBank/DDBJ databases">
        <authorList>
            <consortium name="Pathogen Informatics"/>
        </authorList>
    </citation>
    <scope>NUCLEOTIDE SEQUENCE [LARGE SCALE GENOMIC DNA]</scope>
    <source>
        <strain evidence="1 2">2789STDY5834876</strain>
    </source>
</reference>
<proteinExistence type="predicted"/>
<accession>A0A174F7M0</accession>
<evidence type="ECO:0000313" key="2">
    <source>
        <dbReference type="Proteomes" id="UP000095544"/>
    </source>
</evidence>
<organism evidence="1 2">
    <name type="scientific">Faecalicatena contorta</name>
    <dbReference type="NCBI Taxonomy" id="39482"/>
    <lineage>
        <taxon>Bacteria</taxon>
        <taxon>Bacillati</taxon>
        <taxon>Bacillota</taxon>
        <taxon>Clostridia</taxon>
        <taxon>Lachnospirales</taxon>
        <taxon>Lachnospiraceae</taxon>
        <taxon>Faecalicatena</taxon>
    </lineage>
</organism>
<evidence type="ECO:0008006" key="3">
    <source>
        <dbReference type="Google" id="ProtNLM"/>
    </source>
</evidence>
<name>A0A174F7M0_9FIRM</name>
<gene>
    <name evidence="1" type="ORF">ERS852491_02277</name>
</gene>
<dbReference type="InterPro" id="IPR036116">
    <property type="entry name" value="FN3_sf"/>
</dbReference>